<feature type="region of interest" description="Disordered" evidence="2">
    <location>
        <begin position="180"/>
        <end position="241"/>
    </location>
</feature>
<comment type="caution">
    <text evidence="3">The sequence shown here is derived from an EMBL/GenBank/DDBJ whole genome shotgun (WGS) entry which is preliminary data.</text>
</comment>
<proteinExistence type="predicted"/>
<dbReference type="AlphaFoldDB" id="A0A3B8WW00"/>
<evidence type="ECO:0000313" key="4">
    <source>
        <dbReference type="Proteomes" id="UP000261325"/>
    </source>
</evidence>
<gene>
    <name evidence="3" type="ORF">DCF82_23410</name>
</gene>
<sequence>PLLDRLRSGDVPSQQSIFGASLTDFLREQGGVQDYAGELSAMDADKIRQAFQRNLVSEQGLDLATAAERAAEAGYIESRDTNQLLAALDTELRGEPVYSRGGEDAKLQETAADLMALQEELDRLGIDLAEVDNATAKEALNTIAYGGGQTDADTVLSQDEMQVDEVTDNEEIRRILEKYQSRQGAQQQVTDRTVGGGQADRGWREATSLRGSDGQPAKLYRGASRPLSEQDFALDSLGQAT</sequence>
<keyword evidence="1" id="KW-0175">Coiled coil</keyword>
<evidence type="ECO:0000256" key="2">
    <source>
        <dbReference type="SAM" id="MobiDB-lite"/>
    </source>
</evidence>
<evidence type="ECO:0000256" key="1">
    <source>
        <dbReference type="SAM" id="Coils"/>
    </source>
</evidence>
<name>A0A3B8WW00_MARNT</name>
<organism evidence="3 4">
    <name type="scientific">Marinobacter nauticus</name>
    <name type="common">Marinobacter hydrocarbonoclasticus</name>
    <name type="synonym">Marinobacter aquaeolei</name>
    <dbReference type="NCBI Taxonomy" id="2743"/>
    <lineage>
        <taxon>Bacteria</taxon>
        <taxon>Pseudomonadati</taxon>
        <taxon>Pseudomonadota</taxon>
        <taxon>Gammaproteobacteria</taxon>
        <taxon>Pseudomonadales</taxon>
        <taxon>Marinobacteraceae</taxon>
        <taxon>Marinobacter</taxon>
    </lineage>
</organism>
<feature type="compositionally biased region" description="Polar residues" evidence="2">
    <location>
        <begin position="181"/>
        <end position="191"/>
    </location>
</feature>
<protein>
    <submittedName>
        <fullName evidence="3">Uncharacterized protein</fullName>
    </submittedName>
</protein>
<feature type="coiled-coil region" evidence="1">
    <location>
        <begin position="107"/>
        <end position="134"/>
    </location>
</feature>
<reference evidence="3 4" key="1">
    <citation type="journal article" date="2018" name="Nat. Biotechnol.">
        <title>A standardized bacterial taxonomy based on genome phylogeny substantially revises the tree of life.</title>
        <authorList>
            <person name="Parks D.H."/>
            <person name="Chuvochina M."/>
            <person name="Waite D.W."/>
            <person name="Rinke C."/>
            <person name="Skarshewski A."/>
            <person name="Chaumeil P.A."/>
            <person name="Hugenholtz P."/>
        </authorList>
    </citation>
    <scope>NUCLEOTIDE SEQUENCE [LARGE SCALE GENOMIC DNA]</scope>
    <source>
        <strain evidence="3">UBA9049</strain>
    </source>
</reference>
<feature type="non-terminal residue" evidence="3">
    <location>
        <position position="1"/>
    </location>
</feature>
<dbReference type="Proteomes" id="UP000261325">
    <property type="component" value="Unassembled WGS sequence"/>
</dbReference>
<feature type="non-terminal residue" evidence="3">
    <location>
        <position position="241"/>
    </location>
</feature>
<evidence type="ECO:0000313" key="3">
    <source>
        <dbReference type="EMBL" id="HAC30725.1"/>
    </source>
</evidence>
<accession>A0A3B8WW00</accession>
<dbReference type="EMBL" id="DLYI01000313">
    <property type="protein sequence ID" value="HAC30725.1"/>
    <property type="molecule type" value="Genomic_DNA"/>
</dbReference>